<keyword evidence="1" id="KW-0812">Transmembrane</keyword>
<organism evidence="2 3">
    <name type="scientific">Lentilactobacillus fungorum</name>
    <dbReference type="NCBI Taxonomy" id="2201250"/>
    <lineage>
        <taxon>Bacteria</taxon>
        <taxon>Bacillati</taxon>
        <taxon>Bacillota</taxon>
        <taxon>Bacilli</taxon>
        <taxon>Lactobacillales</taxon>
        <taxon>Lactobacillaceae</taxon>
        <taxon>Lentilactobacillus</taxon>
    </lineage>
</organism>
<dbReference type="EMBL" id="BNJR01000007">
    <property type="protein sequence ID" value="GHP13192.1"/>
    <property type="molecule type" value="Genomic_DNA"/>
</dbReference>
<name>A0ABQ3VWB9_9LACO</name>
<dbReference type="Proteomes" id="UP000604765">
    <property type="component" value="Unassembled WGS sequence"/>
</dbReference>
<proteinExistence type="predicted"/>
<dbReference type="RefSeq" id="WP_232365260.1">
    <property type="nucleotide sequence ID" value="NZ_BNJR01000007.1"/>
</dbReference>
<keyword evidence="1" id="KW-0472">Membrane</keyword>
<feature type="transmembrane region" description="Helical" evidence="1">
    <location>
        <begin position="67"/>
        <end position="90"/>
    </location>
</feature>
<protein>
    <recommendedName>
        <fullName evidence="4">DUF2975 domain-containing protein</fullName>
    </recommendedName>
</protein>
<evidence type="ECO:0000256" key="1">
    <source>
        <dbReference type="SAM" id="Phobius"/>
    </source>
</evidence>
<evidence type="ECO:0000313" key="2">
    <source>
        <dbReference type="EMBL" id="GHP13192.1"/>
    </source>
</evidence>
<gene>
    <name evidence="2" type="ORF">YK48G_06170</name>
</gene>
<keyword evidence="1" id="KW-1133">Transmembrane helix</keyword>
<evidence type="ECO:0008006" key="4">
    <source>
        <dbReference type="Google" id="ProtNLM"/>
    </source>
</evidence>
<feature type="transmembrane region" description="Helical" evidence="1">
    <location>
        <begin position="143"/>
        <end position="163"/>
    </location>
</feature>
<sequence length="173" mass="19207">MTNKRANSFLTIIYVISVIILASLVVGFCTLTVIFLIAGIVFLVNPSARISILKDSPTGIGNLNNPWGFWLAILLILFLLAMLVVIAWAVSKLIQNVRNNIFFETSTLNYIRCILWGYGAIIVLSLFGSLFDLNISLGDSSGAISLLMWFAVYAIYIMFKYGIQLQDDSNKIV</sequence>
<reference evidence="2 3" key="1">
    <citation type="journal article" date="2021" name="Int. J. Syst. Evol. Microbiol.">
        <title>Lentilactobacillus fungorum sp. nov., isolated from spent mushroom substrates.</title>
        <authorList>
            <person name="Tohno M."/>
            <person name="Tanizawa Y."/>
            <person name="Kojima Y."/>
            <person name="Sakamoto M."/>
            <person name="Ohkuma M."/>
            <person name="Kobayashi H."/>
        </authorList>
    </citation>
    <scope>NUCLEOTIDE SEQUENCE [LARGE SCALE GENOMIC DNA]</scope>
    <source>
        <strain evidence="2 3">YK48G</strain>
    </source>
</reference>
<comment type="caution">
    <text evidence="2">The sequence shown here is derived from an EMBL/GenBank/DDBJ whole genome shotgun (WGS) entry which is preliminary data.</text>
</comment>
<evidence type="ECO:0000313" key="3">
    <source>
        <dbReference type="Proteomes" id="UP000604765"/>
    </source>
</evidence>
<feature type="transmembrane region" description="Helical" evidence="1">
    <location>
        <begin position="110"/>
        <end position="131"/>
    </location>
</feature>
<feature type="transmembrane region" description="Helical" evidence="1">
    <location>
        <begin position="12"/>
        <end position="44"/>
    </location>
</feature>
<accession>A0ABQ3VWB9</accession>
<keyword evidence="3" id="KW-1185">Reference proteome</keyword>